<sequence>MHKIRYWLKMNILEGTCSWITKCDHIGEAKLFGYILATMNRTDGLWTNTKQKRLAVEQLYGLKEASQFNYMKNLVKNGLLLKKGKGEYQVNKQYVSYGKDEQTHPK</sequence>
<reference evidence="1 2" key="1">
    <citation type="submission" date="2019-01" db="EMBL/GenBank/DDBJ databases">
        <title>Spirosoma flava sp. nov., a propanil-degrading bacterium isolated from herbicide-contaminated soil.</title>
        <authorList>
            <person name="Zhang L."/>
            <person name="Jiang J.-D."/>
        </authorList>
    </citation>
    <scope>NUCLEOTIDE SEQUENCE [LARGE SCALE GENOMIC DNA]</scope>
    <source>
        <strain evidence="1 2">TY50</strain>
    </source>
</reference>
<keyword evidence="2" id="KW-1185">Reference proteome</keyword>
<dbReference type="AlphaFoldDB" id="A0A4Q2UM80"/>
<proteinExistence type="predicted"/>
<accession>A0A4Q2UM80</accession>
<protein>
    <submittedName>
        <fullName evidence="1">Uncharacterized protein</fullName>
    </submittedName>
</protein>
<evidence type="ECO:0000313" key="1">
    <source>
        <dbReference type="EMBL" id="RYC70703.1"/>
    </source>
</evidence>
<dbReference type="EMBL" id="SBLB01000001">
    <property type="protein sequence ID" value="RYC70703.1"/>
    <property type="molecule type" value="Genomic_DNA"/>
</dbReference>
<evidence type="ECO:0000313" key="2">
    <source>
        <dbReference type="Proteomes" id="UP000290407"/>
    </source>
</evidence>
<organism evidence="1 2">
    <name type="scientific">Spirosoma sordidisoli</name>
    <dbReference type="NCBI Taxonomy" id="2502893"/>
    <lineage>
        <taxon>Bacteria</taxon>
        <taxon>Pseudomonadati</taxon>
        <taxon>Bacteroidota</taxon>
        <taxon>Cytophagia</taxon>
        <taxon>Cytophagales</taxon>
        <taxon>Cytophagaceae</taxon>
        <taxon>Spirosoma</taxon>
    </lineage>
</organism>
<gene>
    <name evidence="1" type="ORF">EQG79_00695</name>
</gene>
<dbReference type="Proteomes" id="UP000290407">
    <property type="component" value="Unassembled WGS sequence"/>
</dbReference>
<name>A0A4Q2UM80_9BACT</name>
<comment type="caution">
    <text evidence="1">The sequence shown here is derived from an EMBL/GenBank/DDBJ whole genome shotgun (WGS) entry which is preliminary data.</text>
</comment>
<dbReference type="RefSeq" id="WP_129598932.1">
    <property type="nucleotide sequence ID" value="NZ_SBLB01000001.1"/>
</dbReference>